<protein>
    <submittedName>
        <fullName evidence="2">Uncharacterized protein</fullName>
    </submittedName>
</protein>
<proteinExistence type="predicted"/>
<accession>A0A5B0S3P6</accession>
<organism evidence="2 3">
    <name type="scientific">Puccinia graminis f. sp. tritici</name>
    <dbReference type="NCBI Taxonomy" id="56615"/>
    <lineage>
        <taxon>Eukaryota</taxon>
        <taxon>Fungi</taxon>
        <taxon>Dikarya</taxon>
        <taxon>Basidiomycota</taxon>
        <taxon>Pucciniomycotina</taxon>
        <taxon>Pucciniomycetes</taxon>
        <taxon>Pucciniales</taxon>
        <taxon>Pucciniaceae</taxon>
        <taxon>Puccinia</taxon>
    </lineage>
</organism>
<evidence type="ECO:0000313" key="2">
    <source>
        <dbReference type="EMBL" id="KAA1131324.1"/>
    </source>
</evidence>
<gene>
    <name evidence="2" type="ORF">PGTUg99_031540</name>
</gene>
<dbReference type="EMBL" id="VDEP01000104">
    <property type="protein sequence ID" value="KAA1131324.1"/>
    <property type="molecule type" value="Genomic_DNA"/>
</dbReference>
<comment type="caution">
    <text evidence="2">The sequence shown here is derived from an EMBL/GenBank/DDBJ whole genome shotgun (WGS) entry which is preliminary data.</text>
</comment>
<feature type="region of interest" description="Disordered" evidence="1">
    <location>
        <begin position="382"/>
        <end position="409"/>
    </location>
</feature>
<sequence>MVLNQSHLNQVPPEPAARIRADPIPFAQYIYHRALRAGEKYTKSELTIVQQHACPHQTHIDDHGESLIVYTRKDSTLLASSTQDNTDLGSKRTQSHCIVQMDLWPGGRWHPKDSLNGHPVDYLKRHSFGYNSPISSTHPLTAEYSVSTHKSIYPAPQKNILTHLNFIMVSLSNLITLLSVFVAVSRAADITAAKNQDVDAKWFGFDGMLGWNTWSGFDLDFMGTPWLNSWAGLLPSCAGGLVFPSVWGMNGFFAKASEEARSVSRRAINLDAEQLFRRDQLQADSASCLNDKGVYELYSKSDCKKAAKMLHEKDVHTASSGNCQVSPTLREELYALETLLLTALNFILQLSLYNANEKVFAKQLPDQMLVKAADRILSTCGQKASQPKGSQQSRVEDNQVAMLLSRPSK</sequence>
<dbReference type="AlphaFoldDB" id="A0A5B0S3P6"/>
<evidence type="ECO:0000313" key="3">
    <source>
        <dbReference type="Proteomes" id="UP000325313"/>
    </source>
</evidence>
<feature type="compositionally biased region" description="Polar residues" evidence="1">
    <location>
        <begin position="382"/>
        <end position="393"/>
    </location>
</feature>
<reference evidence="2 3" key="1">
    <citation type="submission" date="2019-05" db="EMBL/GenBank/DDBJ databases">
        <title>Emergence of the Ug99 lineage of the wheat stem rust pathogen through somatic hybridization.</title>
        <authorList>
            <person name="Li F."/>
            <person name="Upadhyaya N.M."/>
            <person name="Sperschneider J."/>
            <person name="Matny O."/>
            <person name="Nguyen-Phuc H."/>
            <person name="Mago R."/>
            <person name="Raley C."/>
            <person name="Miller M.E."/>
            <person name="Silverstein K.A.T."/>
            <person name="Henningsen E."/>
            <person name="Hirsch C.D."/>
            <person name="Visser B."/>
            <person name="Pretorius Z.A."/>
            <person name="Steffenson B.J."/>
            <person name="Schwessinger B."/>
            <person name="Dodds P.N."/>
            <person name="Figueroa M."/>
        </authorList>
    </citation>
    <scope>NUCLEOTIDE SEQUENCE [LARGE SCALE GENOMIC DNA]</scope>
    <source>
        <strain evidence="2 3">Ug99</strain>
    </source>
</reference>
<name>A0A5B0S3P6_PUCGR</name>
<dbReference type="Proteomes" id="UP000325313">
    <property type="component" value="Unassembled WGS sequence"/>
</dbReference>
<evidence type="ECO:0000256" key="1">
    <source>
        <dbReference type="SAM" id="MobiDB-lite"/>
    </source>
</evidence>